<dbReference type="RefSeq" id="WP_066264797.1">
    <property type="nucleotide sequence ID" value="NZ_JARMAB010000004.1"/>
</dbReference>
<gene>
    <name evidence="2" type="ORF">P4T90_03455</name>
</gene>
<name>A0ABU6MCL4_9BACI</name>
<protein>
    <recommendedName>
        <fullName evidence="4">DksA C4-type domain-containing protein</fullName>
    </recommendedName>
</protein>
<reference evidence="2 3" key="1">
    <citation type="submission" date="2023-03" db="EMBL/GenBank/DDBJ databases">
        <title>Bacillus Genome Sequencing.</title>
        <authorList>
            <person name="Dunlap C."/>
        </authorList>
    </citation>
    <scope>NUCLEOTIDE SEQUENCE [LARGE SCALE GENOMIC DNA]</scope>
    <source>
        <strain evidence="2 3">B-23453</strain>
    </source>
</reference>
<dbReference type="PROSITE" id="PS51128">
    <property type="entry name" value="ZF_DKSA_2"/>
    <property type="match status" value="1"/>
</dbReference>
<dbReference type="Gene3D" id="1.20.120.910">
    <property type="entry name" value="DksA, coiled-coil domain"/>
    <property type="match status" value="1"/>
</dbReference>
<keyword evidence="3" id="KW-1185">Reference proteome</keyword>
<evidence type="ECO:0000313" key="2">
    <source>
        <dbReference type="EMBL" id="MED1202147.1"/>
    </source>
</evidence>
<evidence type="ECO:0000256" key="1">
    <source>
        <dbReference type="PROSITE-ProRule" id="PRU00510"/>
    </source>
</evidence>
<feature type="zinc finger region" description="dksA C4-type" evidence="1">
    <location>
        <begin position="55"/>
        <end position="79"/>
    </location>
</feature>
<comment type="caution">
    <text evidence="2">The sequence shown here is derived from an EMBL/GenBank/DDBJ whole genome shotgun (WGS) entry which is preliminary data.</text>
</comment>
<sequence length="93" mass="10780">MNEQHDEHFRFLQALKEELSAYEAQNKNIQPLILKELQDIDSALLKFQEGSFGICEINGDPIPSSWLKSIPTMKNSEEWNQLLQYGKVTIPFN</sequence>
<dbReference type="Proteomes" id="UP001341444">
    <property type="component" value="Unassembled WGS sequence"/>
</dbReference>
<evidence type="ECO:0008006" key="4">
    <source>
        <dbReference type="Google" id="ProtNLM"/>
    </source>
</evidence>
<accession>A0ABU6MCL4</accession>
<proteinExistence type="predicted"/>
<evidence type="ECO:0000313" key="3">
    <source>
        <dbReference type="Proteomes" id="UP001341444"/>
    </source>
</evidence>
<dbReference type="EMBL" id="JARMAB010000004">
    <property type="protein sequence ID" value="MED1202147.1"/>
    <property type="molecule type" value="Genomic_DNA"/>
</dbReference>
<organism evidence="2 3">
    <name type="scientific">Heyndrickxia acidicola</name>
    <dbReference type="NCBI Taxonomy" id="209389"/>
    <lineage>
        <taxon>Bacteria</taxon>
        <taxon>Bacillati</taxon>
        <taxon>Bacillota</taxon>
        <taxon>Bacilli</taxon>
        <taxon>Bacillales</taxon>
        <taxon>Bacillaceae</taxon>
        <taxon>Heyndrickxia</taxon>
    </lineage>
</organism>